<keyword evidence="6" id="KW-0694">RNA-binding</keyword>
<keyword evidence="4 7" id="KW-0804">Transcription</keyword>
<feature type="non-terminal residue" evidence="10">
    <location>
        <position position="1"/>
    </location>
</feature>
<dbReference type="InterPro" id="IPR024943">
    <property type="entry name" value="Enhancer_polycomb"/>
</dbReference>
<accession>A0AAV6NSP5</accession>
<feature type="region of interest" description="Disordered" evidence="8">
    <location>
        <begin position="765"/>
        <end position="784"/>
    </location>
</feature>
<dbReference type="Pfam" id="PF21864">
    <property type="entry name" value="MORF_dom"/>
    <property type="match status" value="2"/>
</dbReference>
<dbReference type="GO" id="GO:0005634">
    <property type="term" value="C:nucleus"/>
    <property type="evidence" value="ECO:0007669"/>
    <property type="project" value="UniProtKB-SubCell"/>
</dbReference>
<feature type="compositionally biased region" description="Acidic residues" evidence="8">
    <location>
        <begin position="765"/>
        <end position="775"/>
    </location>
</feature>
<dbReference type="Pfam" id="PF10513">
    <property type="entry name" value="EPL1"/>
    <property type="match status" value="1"/>
</dbReference>
<reference evidence="10 11" key="1">
    <citation type="journal article" date="2021" name="Hortic Res">
        <title>The domestication of Cucurbita argyrosperma as revealed by the genome of its wild relative.</title>
        <authorList>
            <person name="Barrera-Redondo J."/>
            <person name="Sanchez-de la Vega G."/>
            <person name="Aguirre-Liguori J.A."/>
            <person name="Castellanos-Morales G."/>
            <person name="Gutierrez-Guerrero Y.T."/>
            <person name="Aguirre-Dugua X."/>
            <person name="Aguirre-Planter E."/>
            <person name="Tenaillon M.I."/>
            <person name="Lira-Saade R."/>
            <person name="Eguiarte L.E."/>
        </authorList>
    </citation>
    <scope>NUCLEOTIDE SEQUENCE [LARGE SCALE GENOMIC DNA]</scope>
    <source>
        <strain evidence="10">JBR-2021</strain>
    </source>
</reference>
<name>A0AAV6NSP5_9ROSI</name>
<feature type="domain" description="RRM" evidence="9">
    <location>
        <begin position="317"/>
        <end position="395"/>
    </location>
</feature>
<dbReference type="SMART" id="SM00360">
    <property type="entry name" value="RRM"/>
    <property type="match status" value="1"/>
</dbReference>
<evidence type="ECO:0000256" key="1">
    <source>
        <dbReference type="ARBA" id="ARBA00004123"/>
    </source>
</evidence>
<evidence type="ECO:0000256" key="8">
    <source>
        <dbReference type="SAM" id="MobiDB-lite"/>
    </source>
</evidence>
<keyword evidence="5 7" id="KW-0539">Nucleus</keyword>
<feature type="compositionally biased region" description="Polar residues" evidence="8">
    <location>
        <begin position="180"/>
        <end position="192"/>
    </location>
</feature>
<dbReference type="PANTHER" id="PTHR14898">
    <property type="entry name" value="ENHANCER OF POLYCOMB"/>
    <property type="match status" value="1"/>
</dbReference>
<feature type="region of interest" description="Disordered" evidence="8">
    <location>
        <begin position="165"/>
        <end position="196"/>
    </location>
</feature>
<comment type="similarity">
    <text evidence="2 7">Belongs to the enhancer of polycomb family.</text>
</comment>
<organism evidence="10 11">
    <name type="scientific">Cucurbita argyrosperma subsp. sororia</name>
    <dbReference type="NCBI Taxonomy" id="37648"/>
    <lineage>
        <taxon>Eukaryota</taxon>
        <taxon>Viridiplantae</taxon>
        <taxon>Streptophyta</taxon>
        <taxon>Embryophyta</taxon>
        <taxon>Tracheophyta</taxon>
        <taxon>Spermatophyta</taxon>
        <taxon>Magnoliopsida</taxon>
        <taxon>eudicotyledons</taxon>
        <taxon>Gunneridae</taxon>
        <taxon>Pentapetalae</taxon>
        <taxon>rosids</taxon>
        <taxon>fabids</taxon>
        <taxon>Cucurbitales</taxon>
        <taxon>Cucurbitaceae</taxon>
        <taxon>Cucurbiteae</taxon>
        <taxon>Cucurbita</taxon>
    </lineage>
</organism>
<evidence type="ECO:0000256" key="3">
    <source>
        <dbReference type="ARBA" id="ARBA00023015"/>
    </source>
</evidence>
<dbReference type="GO" id="GO:0035267">
    <property type="term" value="C:NuA4 histone acetyltransferase complex"/>
    <property type="evidence" value="ECO:0007669"/>
    <property type="project" value="InterPro"/>
</dbReference>
<dbReference type="InterPro" id="IPR019542">
    <property type="entry name" value="Enhancer_polycomb-like_N"/>
</dbReference>
<evidence type="ECO:0000256" key="7">
    <source>
        <dbReference type="RuleBase" id="RU361124"/>
    </source>
</evidence>
<dbReference type="Pfam" id="PF00076">
    <property type="entry name" value="RRM_1"/>
    <property type="match status" value="1"/>
</dbReference>
<evidence type="ECO:0000256" key="4">
    <source>
        <dbReference type="ARBA" id="ARBA00023163"/>
    </source>
</evidence>
<keyword evidence="11" id="KW-1185">Reference proteome</keyword>
<dbReference type="Proteomes" id="UP000685013">
    <property type="component" value="Chromosome 4"/>
</dbReference>
<dbReference type="InterPro" id="IPR000504">
    <property type="entry name" value="RRM_dom"/>
</dbReference>
<dbReference type="InterPro" id="IPR054059">
    <property type="entry name" value="MORF/ORRM1/DAG-like_MORF"/>
</dbReference>
<comment type="subcellular location">
    <subcellularLocation>
        <location evidence="1 7">Nucleus</location>
    </subcellularLocation>
</comment>
<protein>
    <recommendedName>
        <fullName evidence="7">Enhancer of polycomb-like protein</fullName>
    </recommendedName>
</protein>
<dbReference type="GO" id="GO:0003723">
    <property type="term" value="F:RNA binding"/>
    <property type="evidence" value="ECO:0007669"/>
    <property type="project" value="UniProtKB-UniRule"/>
</dbReference>
<evidence type="ECO:0000259" key="9">
    <source>
        <dbReference type="PROSITE" id="PS50102"/>
    </source>
</evidence>
<keyword evidence="3 7" id="KW-0805">Transcription regulation</keyword>
<proteinExistence type="inferred from homology"/>
<evidence type="ECO:0000256" key="2">
    <source>
        <dbReference type="ARBA" id="ARBA00008035"/>
    </source>
</evidence>
<sequence length="1274" mass="142098">MELLSPSATVSTSNQFSFRSCKTHFQSSAININFRRSPSKKNQFSISSSSSSSSSSYLHSTLPLRCSVIVNLASTSTPSTSSVWSPIIGGNRHWRVLMERPPSGFDTKPEIVDYYVKALERVLGSEKDAQMCIYDASWDTDFEFCCDIDEQTSMELARVPGVISVKPDPNFSSKEKDHGSSTPQLNPKSDPQNGGRLLFPSGKTKHWLVRIDKPGIGVVTKAQMVDYYVEILTKVLGNDKDAQMCIYHISWQSNFGFCCELDEECAQELTGVPGVLSVQLDANFEAENKDYGGTIAKNPLDLPDSSETNQTTPVKTKKLFITGLSFYTSEKTLRAAFEGFGELVEVKIIMDKISKRSKGYAFVEYTTEEAAGAALKEMNGKIINGWMIVVDVAKPSPRRYVTCLIDRDGCLLSTGDGCRFGGGSEFGDSVSEFEEVDCRVVLILHNLTAMPTVGMRRTRVIGLKGVDGGRVLRSGRRLCIESVEAKLKKTKDVSDWYPVVNKRGNGGGSGQVRFHGKWQGIRNVKPKRVVVVNIREEEEDDACVAEVPKPVKVLARINGDGEFGYVDRMYGEVYRRKRKRGLSENGDVFDEMDRMFGLRFIRRQRSRKNTVEHWEPTAGGHSAKLHFHKQSISPRPPPPPQDRVLTVFAGSDHDGVGCFSDFMLSVLRHFKSPELGMAKFSAFLLSSPIHDVFASKGMRFLQSYPSIGSSGMCVIFGAVQSIPMFHLDFSAVPLCFMHLHSLMLFRVTWIQARLVYNNNQLDVDMSSDNEEDSNEEGLVSSPPGSSLECKSMVVGVDHTKSRSISHPSVRASRLGSRTLQYRNGFSFRGIRKRRSSRGMRRPRSHSLAAMQKAIGSLGADDMKRSVSFPSAASCIRHTNSARRDSAGRIREESSAALRSAMDVSSSCCNANILIVESDKCLREEGVNIVLEFSASCEWLLVVKKDGSTRYTFKADKVMKPASCNRFTHAILWSSDNGWKLEFPNRRDWFIFKDLYKECSDRNIPCSAAKAIPVPIVSEVPGYVDSSGVSFRRPDTYISVKDDEVCRAMAKSTANYDMDSDDEEWLSKFNDELVATDNHHECVSVDSFELMVDAFEKGFFCNPDAFSNEEAPVDICTHLGSQSIVESLFGYWMKKRKQRKSSLIRVFQAHQAKRKPPVIPKHIMRRRRSFKRQPSQCGGRATQSSILEDIFSKRDAMEHHQNGVQKYEEVKATADRCVETAVSKRQRAQLLLQNADLATYKAMTALRIAEAIQASELLEAEAAAAAAATASCFLE</sequence>
<comment type="caution">
    <text evidence="10">The sequence shown here is derived from an EMBL/GenBank/DDBJ whole genome shotgun (WGS) entry which is preliminary data.</text>
</comment>
<evidence type="ECO:0000313" key="10">
    <source>
        <dbReference type="EMBL" id="KAG6602262.1"/>
    </source>
</evidence>
<dbReference type="PROSITE" id="PS50102">
    <property type="entry name" value="RRM"/>
    <property type="match status" value="1"/>
</dbReference>
<evidence type="ECO:0000256" key="6">
    <source>
        <dbReference type="PROSITE-ProRule" id="PRU00176"/>
    </source>
</evidence>
<dbReference type="EMBL" id="JAGKQH010000004">
    <property type="protein sequence ID" value="KAG6602262.1"/>
    <property type="molecule type" value="Genomic_DNA"/>
</dbReference>
<gene>
    <name evidence="10" type="primary">ORRM1</name>
    <name evidence="10" type="ORF">SDJN03_07495</name>
</gene>
<evidence type="ECO:0000313" key="11">
    <source>
        <dbReference type="Proteomes" id="UP000685013"/>
    </source>
</evidence>
<evidence type="ECO:0000256" key="5">
    <source>
        <dbReference type="ARBA" id="ARBA00023242"/>
    </source>
</evidence>
<dbReference type="AlphaFoldDB" id="A0AAV6NSP5"/>
<dbReference type="GO" id="GO:0006357">
    <property type="term" value="P:regulation of transcription by RNA polymerase II"/>
    <property type="evidence" value="ECO:0007669"/>
    <property type="project" value="InterPro"/>
</dbReference>